<dbReference type="GO" id="GO:0019005">
    <property type="term" value="C:SCF ubiquitin ligase complex"/>
    <property type="evidence" value="ECO:0007669"/>
    <property type="project" value="TreeGrafter"/>
</dbReference>
<evidence type="ECO:0000313" key="3">
    <source>
        <dbReference type="Proteomes" id="UP000654370"/>
    </source>
</evidence>
<keyword evidence="3" id="KW-1185">Reference proteome</keyword>
<dbReference type="GO" id="GO:0031146">
    <property type="term" value="P:SCF-dependent proteasomal ubiquitin-dependent protein catabolic process"/>
    <property type="evidence" value="ECO:0007669"/>
    <property type="project" value="TreeGrafter"/>
</dbReference>
<gene>
    <name evidence="2" type="ORF">INT43_003696</name>
</gene>
<dbReference type="PANTHER" id="PTHR13318">
    <property type="entry name" value="PARTNER OF PAIRED, ISOFORM B-RELATED"/>
    <property type="match status" value="1"/>
</dbReference>
<dbReference type="Pfam" id="PF25372">
    <property type="entry name" value="DUF7885"/>
    <property type="match status" value="1"/>
</dbReference>
<feature type="domain" description="F-box/LRR-repeat protein 15-like leucin rich repeat" evidence="1">
    <location>
        <begin position="237"/>
        <end position="366"/>
    </location>
</feature>
<name>A0A8H7PUD4_MORIS</name>
<evidence type="ECO:0000259" key="1">
    <source>
        <dbReference type="Pfam" id="PF25372"/>
    </source>
</evidence>
<accession>A0A8H7PUD4</accession>
<dbReference type="OrthoDB" id="10257471at2759"/>
<protein>
    <recommendedName>
        <fullName evidence="1">F-box/LRR-repeat protein 15-like leucin rich repeat domain-containing protein</fullName>
    </recommendedName>
</protein>
<dbReference type="Gene3D" id="3.80.10.10">
    <property type="entry name" value="Ribonuclease Inhibitor"/>
    <property type="match status" value="1"/>
</dbReference>
<comment type="caution">
    <text evidence="2">The sequence shown here is derived from an EMBL/GenBank/DDBJ whole genome shotgun (WGS) entry which is preliminary data.</text>
</comment>
<evidence type="ECO:0000313" key="2">
    <source>
        <dbReference type="EMBL" id="KAG2179910.1"/>
    </source>
</evidence>
<dbReference type="AlphaFoldDB" id="A0A8H7PUD4"/>
<dbReference type="InterPro" id="IPR032675">
    <property type="entry name" value="LRR_dom_sf"/>
</dbReference>
<dbReference type="SMART" id="SM00367">
    <property type="entry name" value="LRR_CC"/>
    <property type="match status" value="6"/>
</dbReference>
<dbReference type="InterPro" id="IPR006553">
    <property type="entry name" value="Leu-rich_rpt_Cys-con_subtyp"/>
</dbReference>
<proteinExistence type="predicted"/>
<dbReference type="Proteomes" id="UP000654370">
    <property type="component" value="Unassembled WGS sequence"/>
</dbReference>
<dbReference type="InterPro" id="IPR057207">
    <property type="entry name" value="FBXL15_LRR"/>
</dbReference>
<dbReference type="SUPFAM" id="SSF52047">
    <property type="entry name" value="RNI-like"/>
    <property type="match status" value="1"/>
</dbReference>
<organism evidence="2 3">
    <name type="scientific">Mortierella isabellina</name>
    <name type="common">Filamentous fungus</name>
    <name type="synonym">Umbelopsis isabellina</name>
    <dbReference type="NCBI Taxonomy" id="91625"/>
    <lineage>
        <taxon>Eukaryota</taxon>
        <taxon>Fungi</taxon>
        <taxon>Fungi incertae sedis</taxon>
        <taxon>Mucoromycota</taxon>
        <taxon>Mucoromycotina</taxon>
        <taxon>Umbelopsidomycetes</taxon>
        <taxon>Umbelopsidales</taxon>
        <taxon>Umbelopsidaceae</taxon>
        <taxon>Umbelopsis</taxon>
    </lineage>
</organism>
<sequence>MTTAMEGPSYSKMAAEAFRRNADISSESTHDGDDIGSLAMLQTQMSGTSLSDIRNPFHRLTRITMAAMPIVFAYLRNNELFRCALLNRELHKSAIALIWGRLDFSSPSYAPMKMLEKFLHSLPSLPQSTLELIHEIDMTEIDESIYDTVPENWLSLIVRYCSELRVLIVSKARYLSPASVRKLHPYAALTKVHTLDLSYCDHLNEMVLKRIADLFPNLHTLKLAHISGLSDGALSELVYTCHNLSSLNISYARSLSNASLYSVAKFCTIRLRELDLSNNERISDEGLAILAKYNVHLTHLNLIKMSKITDFGINSIVKSTSRHLKHLQLHDCKNLKDPLHTMRRIAERCQVLESLTISWDMIKKDVAVLEHFQSPLTELTIRKLPEHTPMSVLERIVDFFRGRPLRTITFTRDWYSSDFLYGSYTEVKASEYIEVTADEITKFNLKSESPTIVLLVNERETDTSYDMHNW</sequence>
<dbReference type="EMBL" id="JAEPQZ010000006">
    <property type="protein sequence ID" value="KAG2179910.1"/>
    <property type="molecule type" value="Genomic_DNA"/>
</dbReference>
<reference evidence="2" key="1">
    <citation type="submission" date="2020-12" db="EMBL/GenBank/DDBJ databases">
        <title>Metabolic potential, ecology and presence of endohyphal bacteria is reflected in genomic diversity of Mucoromycotina.</title>
        <authorList>
            <person name="Muszewska A."/>
            <person name="Okrasinska A."/>
            <person name="Steczkiewicz K."/>
            <person name="Drgas O."/>
            <person name="Orlowska M."/>
            <person name="Perlinska-Lenart U."/>
            <person name="Aleksandrzak-Piekarczyk T."/>
            <person name="Szatraj K."/>
            <person name="Zielenkiewicz U."/>
            <person name="Pilsyk S."/>
            <person name="Malc E."/>
            <person name="Mieczkowski P."/>
            <person name="Kruszewska J.S."/>
            <person name="Biernat P."/>
            <person name="Pawlowska J."/>
        </authorList>
    </citation>
    <scope>NUCLEOTIDE SEQUENCE</scope>
    <source>
        <strain evidence="2">WA0000067209</strain>
    </source>
</reference>